<accession>A0A2H4ZBC7</accession>
<evidence type="ECO:0000256" key="2">
    <source>
        <dbReference type="ARBA" id="ARBA00005327"/>
    </source>
</evidence>
<dbReference type="Pfam" id="PF06151">
    <property type="entry name" value="Trehalose_recp"/>
    <property type="match status" value="1"/>
</dbReference>
<sequence length="52" mass="5715">MHYNTPCFTGNNFFTVTKGLTLSVAAAVITYELVLIQFSPDSVHADDHSTCH</sequence>
<dbReference type="EMBL" id="MF975482">
    <property type="protein sequence ID" value="AUF73058.1"/>
    <property type="molecule type" value="mRNA"/>
</dbReference>
<organism evidence="8">
    <name type="scientific">Anoplophora chinensis</name>
    <name type="common">Citrus longhorn beetle</name>
    <dbReference type="NCBI Taxonomy" id="217632"/>
    <lineage>
        <taxon>Eukaryota</taxon>
        <taxon>Metazoa</taxon>
        <taxon>Ecdysozoa</taxon>
        <taxon>Arthropoda</taxon>
        <taxon>Hexapoda</taxon>
        <taxon>Insecta</taxon>
        <taxon>Pterygota</taxon>
        <taxon>Neoptera</taxon>
        <taxon>Endopterygota</taxon>
        <taxon>Coleoptera</taxon>
        <taxon>Polyphaga</taxon>
        <taxon>Cucujiformia</taxon>
        <taxon>Chrysomeloidea</taxon>
        <taxon>Cerambycidae</taxon>
        <taxon>Lamiinae</taxon>
        <taxon>Lamiini</taxon>
        <taxon>Anoplophora</taxon>
    </lineage>
</organism>
<evidence type="ECO:0000256" key="6">
    <source>
        <dbReference type="ARBA" id="ARBA00023136"/>
    </source>
</evidence>
<evidence type="ECO:0000256" key="1">
    <source>
        <dbReference type="ARBA" id="ARBA00004651"/>
    </source>
</evidence>
<keyword evidence="3" id="KW-1003">Cell membrane</keyword>
<evidence type="ECO:0000256" key="4">
    <source>
        <dbReference type="ARBA" id="ARBA00022692"/>
    </source>
</evidence>
<dbReference type="GO" id="GO:0005886">
    <property type="term" value="C:plasma membrane"/>
    <property type="evidence" value="ECO:0007669"/>
    <property type="project" value="UniProtKB-SubCell"/>
</dbReference>
<comment type="subcellular location">
    <subcellularLocation>
        <location evidence="1">Cell membrane</location>
        <topology evidence="1">Multi-pass membrane protein</topology>
    </subcellularLocation>
</comment>
<dbReference type="AlphaFoldDB" id="A0A2H4ZBC7"/>
<name>A0A2H4ZBC7_ANOCN</name>
<evidence type="ECO:0000256" key="7">
    <source>
        <dbReference type="ARBA" id="ARBA00023170"/>
    </source>
</evidence>
<evidence type="ECO:0000313" key="8">
    <source>
        <dbReference type="EMBL" id="AUF73058.1"/>
    </source>
</evidence>
<keyword evidence="7 8" id="KW-0675">Receptor</keyword>
<evidence type="ECO:0000256" key="3">
    <source>
        <dbReference type="ARBA" id="ARBA00022475"/>
    </source>
</evidence>
<reference evidence="8" key="1">
    <citation type="journal article" date="2017" name="Sci. Rep.">
        <title>Antennal transcriptome analysis and expression profiles of olfactory genes in Anoplophora chinensis.</title>
        <authorList>
            <person name="Wang J."/>
            <person name="Hu P."/>
            <person name="Gao P."/>
            <person name="Tao J."/>
            <person name="Luo Y."/>
        </authorList>
    </citation>
    <scope>NUCLEOTIDE SEQUENCE</scope>
</reference>
<proteinExistence type="evidence at transcript level"/>
<dbReference type="PANTHER" id="PTHR21421:SF29">
    <property type="entry name" value="GUSTATORY RECEPTOR 5A FOR TREHALOSE-RELATED"/>
    <property type="match status" value="1"/>
</dbReference>
<dbReference type="PANTHER" id="PTHR21421">
    <property type="entry name" value="GUSTATORY RECEPTOR"/>
    <property type="match status" value="1"/>
</dbReference>
<keyword evidence="4" id="KW-0812">Transmembrane</keyword>
<dbReference type="GO" id="GO:0050916">
    <property type="term" value="P:sensory perception of sweet taste"/>
    <property type="evidence" value="ECO:0007669"/>
    <property type="project" value="UniProtKB-ARBA"/>
</dbReference>
<keyword evidence="5" id="KW-1133">Transmembrane helix</keyword>
<dbReference type="InterPro" id="IPR009318">
    <property type="entry name" value="Gustatory_rcpt"/>
</dbReference>
<dbReference type="GO" id="GO:0008527">
    <property type="term" value="F:taste receptor activity"/>
    <property type="evidence" value="ECO:0007669"/>
    <property type="project" value="InterPro"/>
</dbReference>
<keyword evidence="6" id="KW-0472">Membrane</keyword>
<protein>
    <submittedName>
        <fullName evidence="8">Gustatory receptor</fullName>
    </submittedName>
</protein>
<evidence type="ECO:0000256" key="5">
    <source>
        <dbReference type="ARBA" id="ARBA00022989"/>
    </source>
</evidence>
<comment type="similarity">
    <text evidence="2">Belongs to the insect chemoreceptor superfamily. Gustatory receptor (GR) family. Gr5a subfamily.</text>
</comment>